<evidence type="ECO:0000259" key="12">
    <source>
        <dbReference type="Pfam" id="PF00122"/>
    </source>
</evidence>
<comment type="subcellular location">
    <subcellularLocation>
        <location evidence="11">Cell membrane</location>
    </subcellularLocation>
    <subcellularLocation>
        <location evidence="1">Membrane</location>
        <topology evidence="1">Multi-pass membrane protein</topology>
    </subcellularLocation>
</comment>
<dbReference type="NCBIfam" id="TIGR01525">
    <property type="entry name" value="ATPase-IB_hvy"/>
    <property type="match status" value="1"/>
</dbReference>
<dbReference type="SFLD" id="SFLDS00003">
    <property type="entry name" value="Haloacid_Dehalogenase"/>
    <property type="match status" value="1"/>
</dbReference>
<evidence type="ECO:0000256" key="10">
    <source>
        <dbReference type="ARBA" id="ARBA00023136"/>
    </source>
</evidence>
<evidence type="ECO:0000256" key="1">
    <source>
        <dbReference type="ARBA" id="ARBA00004141"/>
    </source>
</evidence>
<dbReference type="SFLD" id="SFLDF00027">
    <property type="entry name" value="p-type_atpase"/>
    <property type="match status" value="1"/>
</dbReference>
<evidence type="ECO:0000256" key="5">
    <source>
        <dbReference type="ARBA" id="ARBA00022741"/>
    </source>
</evidence>
<keyword evidence="3 11" id="KW-0812">Transmembrane</keyword>
<comment type="caution">
    <text evidence="13">The sequence shown here is derived from an EMBL/GenBank/DDBJ whole genome shotgun (WGS) entry which is preliminary data.</text>
</comment>
<keyword evidence="11" id="KW-1003">Cell membrane</keyword>
<keyword evidence="4 11" id="KW-0479">Metal-binding</keyword>
<evidence type="ECO:0000256" key="11">
    <source>
        <dbReference type="RuleBase" id="RU362081"/>
    </source>
</evidence>
<gene>
    <name evidence="13" type="ORF">ACFO1V_00045</name>
</gene>
<keyword evidence="7" id="KW-0460">Magnesium</keyword>
<evidence type="ECO:0000256" key="3">
    <source>
        <dbReference type="ARBA" id="ARBA00022692"/>
    </source>
</evidence>
<feature type="transmembrane region" description="Helical" evidence="11">
    <location>
        <begin position="584"/>
        <end position="604"/>
    </location>
</feature>
<evidence type="ECO:0000313" key="13">
    <source>
        <dbReference type="EMBL" id="MFC4623636.1"/>
    </source>
</evidence>
<feature type="transmembrane region" description="Helical" evidence="11">
    <location>
        <begin position="223"/>
        <end position="241"/>
    </location>
</feature>
<organism evidence="13 14">
    <name type="scientific">Daeguia caeni</name>
    <dbReference type="NCBI Taxonomy" id="439612"/>
    <lineage>
        <taxon>Bacteria</taxon>
        <taxon>Pseudomonadati</taxon>
        <taxon>Pseudomonadota</taxon>
        <taxon>Alphaproteobacteria</taxon>
        <taxon>Hyphomicrobiales</taxon>
        <taxon>Brucellaceae</taxon>
        <taxon>Daeguia</taxon>
    </lineage>
</organism>
<evidence type="ECO:0000313" key="14">
    <source>
        <dbReference type="Proteomes" id="UP001596042"/>
    </source>
</evidence>
<dbReference type="PANTHER" id="PTHR43079:SF1">
    <property type="entry name" value="CADMIUM_ZINC-TRANSPORTING ATPASE HMA1, CHLOROPLASTIC-RELATED"/>
    <property type="match status" value="1"/>
</dbReference>
<evidence type="ECO:0000256" key="8">
    <source>
        <dbReference type="ARBA" id="ARBA00022967"/>
    </source>
</evidence>
<dbReference type="InterPro" id="IPR051949">
    <property type="entry name" value="Cation_Transport_ATPase"/>
</dbReference>
<dbReference type="SUPFAM" id="SSF81653">
    <property type="entry name" value="Calcium ATPase, transduction domain A"/>
    <property type="match status" value="1"/>
</dbReference>
<proteinExistence type="inferred from homology"/>
<dbReference type="InterPro" id="IPR008250">
    <property type="entry name" value="ATPase_P-typ_transduc_dom_A_sf"/>
</dbReference>
<dbReference type="Pfam" id="PF00122">
    <property type="entry name" value="E1-E2_ATPase"/>
    <property type="match status" value="1"/>
</dbReference>
<dbReference type="InterPro" id="IPR023299">
    <property type="entry name" value="ATPase_P-typ_cyto_dom_N"/>
</dbReference>
<dbReference type="Proteomes" id="UP001596042">
    <property type="component" value="Unassembled WGS sequence"/>
</dbReference>
<dbReference type="InterPro" id="IPR001757">
    <property type="entry name" value="P_typ_ATPase"/>
</dbReference>
<comment type="similarity">
    <text evidence="2 11">Belongs to the cation transport ATPase (P-type) (TC 3.A.3) family. Type IB subfamily.</text>
</comment>
<evidence type="ECO:0000256" key="9">
    <source>
        <dbReference type="ARBA" id="ARBA00022989"/>
    </source>
</evidence>
<dbReference type="InterPro" id="IPR036412">
    <property type="entry name" value="HAD-like_sf"/>
</dbReference>
<dbReference type="InterPro" id="IPR018303">
    <property type="entry name" value="ATPase_P-typ_P_site"/>
</dbReference>
<dbReference type="PRINTS" id="PR00941">
    <property type="entry name" value="CDATPASE"/>
</dbReference>
<keyword evidence="6 11" id="KW-0067">ATP-binding</keyword>
<feature type="domain" description="P-type ATPase A" evidence="12">
    <location>
        <begin position="102"/>
        <end position="202"/>
    </location>
</feature>
<keyword evidence="9 11" id="KW-1133">Transmembrane helix</keyword>
<feature type="transmembrane region" description="Helical" evidence="11">
    <location>
        <begin position="253"/>
        <end position="276"/>
    </location>
</feature>
<feature type="transmembrane region" description="Helical" evidence="11">
    <location>
        <begin position="561"/>
        <end position="578"/>
    </location>
</feature>
<keyword evidence="14" id="KW-1185">Reference proteome</keyword>
<keyword evidence="8" id="KW-1278">Translocase</keyword>
<dbReference type="InterPro" id="IPR059000">
    <property type="entry name" value="ATPase_P-type_domA"/>
</dbReference>
<keyword evidence="5 11" id="KW-0547">Nucleotide-binding</keyword>
<dbReference type="SUPFAM" id="SSF81660">
    <property type="entry name" value="Metal cation-transporting ATPase, ATP-binding domain N"/>
    <property type="match status" value="1"/>
</dbReference>
<dbReference type="Gene3D" id="3.40.50.1000">
    <property type="entry name" value="HAD superfamily/HAD-like"/>
    <property type="match status" value="1"/>
</dbReference>
<dbReference type="PROSITE" id="PS01229">
    <property type="entry name" value="COF_2"/>
    <property type="match status" value="1"/>
</dbReference>
<dbReference type="PANTHER" id="PTHR43079">
    <property type="entry name" value="PROBABLE CADMIUM/ZINC-TRANSPORTING ATPASE HMA1"/>
    <property type="match status" value="1"/>
</dbReference>
<keyword evidence="10 11" id="KW-0472">Membrane</keyword>
<dbReference type="InterPro" id="IPR023214">
    <property type="entry name" value="HAD_sf"/>
</dbReference>
<dbReference type="InterPro" id="IPR044492">
    <property type="entry name" value="P_typ_ATPase_HD_dom"/>
</dbReference>
<evidence type="ECO:0000256" key="6">
    <source>
        <dbReference type="ARBA" id="ARBA00022840"/>
    </source>
</evidence>
<dbReference type="EMBL" id="JBHSEL010000001">
    <property type="protein sequence ID" value="MFC4623636.1"/>
    <property type="molecule type" value="Genomic_DNA"/>
</dbReference>
<evidence type="ECO:0000256" key="2">
    <source>
        <dbReference type="ARBA" id="ARBA00006024"/>
    </source>
</evidence>
<dbReference type="PRINTS" id="PR00119">
    <property type="entry name" value="CATATPASE"/>
</dbReference>
<dbReference type="NCBIfam" id="TIGR01494">
    <property type="entry name" value="ATPase_P-type"/>
    <property type="match status" value="1"/>
</dbReference>
<protein>
    <submittedName>
        <fullName evidence="13">Heavy metal translocating P-type ATPase</fullName>
    </submittedName>
</protein>
<sequence>MLLAILALWPLQGAAAAYFSLAGLLLVYLAGGLPAAWRAAATLWEERILDIDLLMVVAAVAAAAVGAPFEGAVLLTLFSISTTLEERALGRARRAIEALMELRPETALRKAPDESVSEVPAADLQVDDVVVLRPGARVPADGVIVSGRGSLDEAHITGESMPVAKQPGAPVFEATVNLDGVLEMAVTKTIEESTVARMIALVTEAQAAKAPSERFSAWFGQRYTVAVMVGAVLAFAAFYWLGRDWEEALYRSATLLVAASPCAIVISVPAAILSALSAAARGGVLFKGGAALETLAAVDTFAFDKTGTLTTGRASITKVVALDGNERRFLSLLAGLEAHSEHHSAAAIRQEAVSRGVEPAKVLNVITRPSAGIVGDDGGRQVWAGNPRLARQMDASIDHPMLKALAADTETVIYFGRDQQVMGAVTIADQARPTSAAALAALREGGVTAIIMMTGDRRPVALRIGEELGLKPEEIHADMLPEDKVRMAGELTARGKVAFVGDGVNDAAALARADVGIAMGAAGSDVALQAADVALLSEDMGRLAEAHRLARRTARIIRQNLAFAMGAMVILVTGALFFELPLPLAVIGHEGGTVLVVLNGLRLLRDPIRRNENKSASPDQVVTVDSISAPVQRHAYRRKIPRRAG</sequence>
<dbReference type="SUPFAM" id="SSF56784">
    <property type="entry name" value="HAD-like"/>
    <property type="match status" value="1"/>
</dbReference>
<evidence type="ECO:0000256" key="7">
    <source>
        <dbReference type="ARBA" id="ARBA00022842"/>
    </source>
</evidence>
<dbReference type="SUPFAM" id="SSF81665">
    <property type="entry name" value="Calcium ATPase, transmembrane domain M"/>
    <property type="match status" value="1"/>
</dbReference>
<accession>A0ABV9GZP5</accession>
<dbReference type="SFLD" id="SFLDG00002">
    <property type="entry name" value="C1.7:_P-type_atpase_like"/>
    <property type="match status" value="1"/>
</dbReference>
<evidence type="ECO:0000256" key="4">
    <source>
        <dbReference type="ARBA" id="ARBA00022723"/>
    </source>
</evidence>
<dbReference type="InterPro" id="IPR023298">
    <property type="entry name" value="ATPase_P-typ_TM_dom_sf"/>
</dbReference>
<dbReference type="PROSITE" id="PS00154">
    <property type="entry name" value="ATPASE_E1_E2"/>
    <property type="match status" value="1"/>
</dbReference>
<dbReference type="InterPro" id="IPR027256">
    <property type="entry name" value="P-typ_ATPase_IB"/>
</dbReference>
<dbReference type="Gene3D" id="3.40.1110.10">
    <property type="entry name" value="Calcium-transporting ATPase, cytoplasmic domain N"/>
    <property type="match status" value="1"/>
</dbReference>
<dbReference type="Gene3D" id="2.70.150.10">
    <property type="entry name" value="Calcium-transporting ATPase, cytoplasmic transduction domain A"/>
    <property type="match status" value="1"/>
</dbReference>
<reference evidence="14" key="1">
    <citation type="journal article" date="2019" name="Int. J. Syst. Evol. Microbiol.">
        <title>The Global Catalogue of Microorganisms (GCM) 10K type strain sequencing project: providing services to taxonomists for standard genome sequencing and annotation.</title>
        <authorList>
            <consortium name="The Broad Institute Genomics Platform"/>
            <consortium name="The Broad Institute Genome Sequencing Center for Infectious Disease"/>
            <person name="Wu L."/>
            <person name="Ma J."/>
        </authorList>
    </citation>
    <scope>NUCLEOTIDE SEQUENCE [LARGE SCALE GENOMIC DNA]</scope>
    <source>
        <strain evidence="14">CGMCC 1.15731</strain>
    </source>
</reference>
<dbReference type="Pfam" id="PF00702">
    <property type="entry name" value="Hydrolase"/>
    <property type="match status" value="1"/>
</dbReference>
<dbReference type="RefSeq" id="WP_374830015.1">
    <property type="nucleotide sequence ID" value="NZ_JBHEEZ010000002.1"/>
</dbReference>
<name>A0ABV9GZP5_9HYPH</name>